<gene>
    <name evidence="1" type="ORF">SASPL_118210</name>
</gene>
<evidence type="ECO:0000313" key="1">
    <source>
        <dbReference type="EMBL" id="KAG6421653.1"/>
    </source>
</evidence>
<comment type="caution">
    <text evidence="1">The sequence shown here is derived from an EMBL/GenBank/DDBJ whole genome shotgun (WGS) entry which is preliminary data.</text>
</comment>
<name>A0A8X8Y174_SALSN</name>
<dbReference type="PANTHER" id="PTHR32011">
    <property type="entry name" value="OS08G0472400 PROTEIN"/>
    <property type="match status" value="1"/>
</dbReference>
<dbReference type="PANTHER" id="PTHR32011:SF2">
    <property type="entry name" value="OS08G0472400 PROTEIN"/>
    <property type="match status" value="1"/>
</dbReference>
<organism evidence="1">
    <name type="scientific">Salvia splendens</name>
    <name type="common">Scarlet sage</name>
    <dbReference type="NCBI Taxonomy" id="180675"/>
    <lineage>
        <taxon>Eukaryota</taxon>
        <taxon>Viridiplantae</taxon>
        <taxon>Streptophyta</taxon>
        <taxon>Embryophyta</taxon>
        <taxon>Tracheophyta</taxon>
        <taxon>Spermatophyta</taxon>
        <taxon>Magnoliopsida</taxon>
        <taxon>eudicotyledons</taxon>
        <taxon>Gunneridae</taxon>
        <taxon>Pentapetalae</taxon>
        <taxon>asterids</taxon>
        <taxon>lamiids</taxon>
        <taxon>Lamiales</taxon>
        <taxon>Lamiaceae</taxon>
        <taxon>Nepetoideae</taxon>
        <taxon>Mentheae</taxon>
        <taxon>Salviinae</taxon>
        <taxon>Salvia</taxon>
        <taxon>Salvia subgen. Calosphace</taxon>
        <taxon>core Calosphace</taxon>
    </lineage>
</organism>
<dbReference type="AlphaFoldDB" id="A0A8X8Y174"/>
<evidence type="ECO:0000313" key="2">
    <source>
        <dbReference type="Proteomes" id="UP000298416"/>
    </source>
</evidence>
<protein>
    <recommendedName>
        <fullName evidence="3">Knr4/Smi1-like domain-containing protein</fullName>
    </recommendedName>
</protein>
<evidence type="ECO:0008006" key="3">
    <source>
        <dbReference type="Google" id="ProtNLM"/>
    </source>
</evidence>
<reference evidence="1" key="2">
    <citation type="submission" date="2020-08" db="EMBL/GenBank/DDBJ databases">
        <title>Plant Genome Project.</title>
        <authorList>
            <person name="Zhang R.-G."/>
        </authorList>
    </citation>
    <scope>NUCLEOTIDE SEQUENCE</scope>
    <source>
        <strain evidence="1">Huo1</strain>
        <tissue evidence="1">Leaf</tissue>
    </source>
</reference>
<dbReference type="EMBL" id="PNBA02000006">
    <property type="protein sequence ID" value="KAG6421653.1"/>
    <property type="molecule type" value="Genomic_DNA"/>
</dbReference>
<sequence>MVDVDCRILFSFRSLADKLISHLKSSAVPVLPGLTAAEFALAEAEFGFSFPPDLKAVLSAGLPVAPGFPDWRSPSARPHLRASLALPAASASFHVARNSLWHKSWGTRPSSPEKALQTARAALKRAPLLIPIFNRCYIPCSPSLAGNPIFYVDENRIFCCGLDLSDFFDRESSLFHDQISITINQSEIEKSNLNLNNRRSLDSGGRAARWVEFWSDAAADRRRRSSNSSSSSPERCVEEARSEAPEWVGEYVARIGAVLKGGGWGESEVAEIVEVSAAGFFEEGMVMLDNQAVMDALLVKADRFSDTLRRAGWSSDEVSDALGFDFRAEKEPKPQVKLSPELAHRIGKLADSVNRPSFSSSR</sequence>
<keyword evidence="2" id="KW-1185">Reference proteome</keyword>
<accession>A0A8X8Y174</accession>
<reference evidence="1" key="1">
    <citation type="submission" date="2018-01" db="EMBL/GenBank/DDBJ databases">
        <authorList>
            <person name="Mao J.F."/>
        </authorList>
    </citation>
    <scope>NUCLEOTIDE SEQUENCE</scope>
    <source>
        <strain evidence="1">Huo1</strain>
        <tissue evidence="1">Leaf</tissue>
    </source>
</reference>
<proteinExistence type="predicted"/>
<dbReference type="Proteomes" id="UP000298416">
    <property type="component" value="Unassembled WGS sequence"/>
</dbReference>